<keyword evidence="4" id="KW-1185">Reference proteome</keyword>
<comment type="caution">
    <text evidence="3">The sequence shown here is derived from an EMBL/GenBank/DDBJ whole genome shotgun (WGS) entry which is preliminary data.</text>
</comment>
<dbReference type="CDD" id="cd07067">
    <property type="entry name" value="HP_PGM_like"/>
    <property type="match status" value="1"/>
</dbReference>
<evidence type="ECO:0000256" key="1">
    <source>
        <dbReference type="PIRSR" id="PIRSR613078-1"/>
    </source>
</evidence>
<accession>A0A2A6RJ62</accession>
<feature type="binding site" evidence="2">
    <location>
        <position position="61"/>
    </location>
    <ligand>
        <name>substrate</name>
    </ligand>
</feature>
<dbReference type="InterPro" id="IPR013078">
    <property type="entry name" value="His_Pase_superF_clade-1"/>
</dbReference>
<dbReference type="InterPro" id="IPR029033">
    <property type="entry name" value="His_PPase_superfam"/>
</dbReference>
<sequence length="237" mass="26728">MTQLYLIRHGESWANVQPIMAGMQGDKGLTPRGVAQAERLRDRLAHGELQADVLIASPLPRAKQTAEIIQPALKLPIIFDDDVQEFKIGAADGMTNQEAWAKFGAPNFQDFPLRPIAPEGESVGTFMLRVAQTLTRIIEAYEDKTIVIVCHGGVIDATFLYFFQMPTFVLPPTDFHTCNTSITHWERVHRRGRQLWRLNSYNDIAHLHDIGAIESVRWEYTDLTSDSHPAVPLRQGE</sequence>
<dbReference type="InterPro" id="IPR050275">
    <property type="entry name" value="PGM_Phosphatase"/>
</dbReference>
<dbReference type="GO" id="GO:0016301">
    <property type="term" value="F:kinase activity"/>
    <property type="evidence" value="ECO:0007669"/>
    <property type="project" value="UniProtKB-KW"/>
</dbReference>
<dbReference type="SMART" id="SM00855">
    <property type="entry name" value="PGAM"/>
    <property type="match status" value="1"/>
</dbReference>
<name>A0A2A6RJ62_9CHLR</name>
<evidence type="ECO:0000256" key="2">
    <source>
        <dbReference type="PIRSR" id="PIRSR613078-2"/>
    </source>
</evidence>
<reference evidence="4" key="1">
    <citation type="submission" date="2017-08" db="EMBL/GenBank/DDBJ databases">
        <authorList>
            <person name="Grouzdev D.S."/>
            <person name="Gaisin V.A."/>
            <person name="Rysina M.S."/>
            <person name="Gorlenko V.M."/>
        </authorList>
    </citation>
    <scope>NUCLEOTIDE SEQUENCE [LARGE SCALE GENOMIC DNA]</scope>
    <source>
        <strain evidence="4">Kir15-3F</strain>
    </source>
</reference>
<dbReference type="AlphaFoldDB" id="A0A2A6RJ62"/>
<dbReference type="RefSeq" id="WP_097644254.1">
    <property type="nucleotide sequence ID" value="NZ_NQWI01000048.1"/>
</dbReference>
<feature type="active site" description="Proton donor/acceptor" evidence="1">
    <location>
        <position position="85"/>
    </location>
</feature>
<dbReference type="Proteomes" id="UP000220527">
    <property type="component" value="Unassembled WGS sequence"/>
</dbReference>
<dbReference type="PROSITE" id="PS00175">
    <property type="entry name" value="PG_MUTASE"/>
    <property type="match status" value="1"/>
</dbReference>
<proteinExistence type="predicted"/>
<keyword evidence="3" id="KW-0418">Kinase</keyword>
<feature type="active site" description="Tele-phosphohistidine intermediate" evidence="1">
    <location>
        <position position="9"/>
    </location>
</feature>
<dbReference type="SUPFAM" id="SSF53254">
    <property type="entry name" value="Phosphoglycerate mutase-like"/>
    <property type="match status" value="1"/>
</dbReference>
<dbReference type="PANTHER" id="PTHR48100">
    <property type="entry name" value="BROAD-SPECIFICITY PHOSPHATASE YOR283W-RELATED"/>
    <property type="match status" value="1"/>
</dbReference>
<evidence type="ECO:0000313" key="3">
    <source>
        <dbReference type="EMBL" id="PDW02890.1"/>
    </source>
</evidence>
<gene>
    <name evidence="3" type="ORF">CJ255_11530</name>
</gene>
<protein>
    <submittedName>
        <fullName evidence="3">Phosphoglycerate kinase</fullName>
    </submittedName>
</protein>
<dbReference type="GO" id="GO:0016791">
    <property type="term" value="F:phosphatase activity"/>
    <property type="evidence" value="ECO:0007669"/>
    <property type="project" value="TreeGrafter"/>
</dbReference>
<dbReference type="Pfam" id="PF00300">
    <property type="entry name" value="His_Phos_1"/>
    <property type="match status" value="1"/>
</dbReference>
<dbReference type="PANTHER" id="PTHR48100:SF59">
    <property type="entry name" value="ADENOSYLCOBALAMIN_ALPHA-RIBAZOLE PHOSPHATASE"/>
    <property type="match status" value="1"/>
</dbReference>
<dbReference type="Gene3D" id="3.40.50.1240">
    <property type="entry name" value="Phosphoglycerate mutase-like"/>
    <property type="match status" value="1"/>
</dbReference>
<dbReference type="InterPro" id="IPR001345">
    <property type="entry name" value="PG/BPGM_mutase_AS"/>
</dbReference>
<keyword evidence="3" id="KW-0808">Transferase</keyword>
<organism evidence="3 4">
    <name type="scientific">Candidatus Viridilinea mediisalina</name>
    <dbReference type="NCBI Taxonomy" id="2024553"/>
    <lineage>
        <taxon>Bacteria</taxon>
        <taxon>Bacillati</taxon>
        <taxon>Chloroflexota</taxon>
        <taxon>Chloroflexia</taxon>
        <taxon>Chloroflexales</taxon>
        <taxon>Chloroflexineae</taxon>
        <taxon>Oscillochloridaceae</taxon>
        <taxon>Candidatus Viridilinea</taxon>
    </lineage>
</organism>
<feature type="binding site" evidence="2">
    <location>
        <begin position="8"/>
        <end position="15"/>
    </location>
    <ligand>
        <name>substrate</name>
    </ligand>
</feature>
<dbReference type="OrthoDB" id="9782128at2"/>
<dbReference type="GO" id="GO:0005737">
    <property type="term" value="C:cytoplasm"/>
    <property type="evidence" value="ECO:0007669"/>
    <property type="project" value="TreeGrafter"/>
</dbReference>
<dbReference type="EMBL" id="NQWI01000048">
    <property type="protein sequence ID" value="PDW02890.1"/>
    <property type="molecule type" value="Genomic_DNA"/>
</dbReference>
<evidence type="ECO:0000313" key="4">
    <source>
        <dbReference type="Proteomes" id="UP000220527"/>
    </source>
</evidence>